<sequence>MLSSLASPSSVTDSHLHPEQAALAQQAQRLTTGQAAHILGVSQRTLTRMLDRGLIPYSRPQTQGYRFLYLEDVLAYKRQRDQETRRNLEGMRESAAQAGSYDVDYSQYLSQFKD</sequence>
<evidence type="ECO:0000259" key="2">
    <source>
        <dbReference type="Pfam" id="PF12728"/>
    </source>
</evidence>
<accession>A0ABN6SDX0</accession>
<dbReference type="Pfam" id="PF12728">
    <property type="entry name" value="HTH_17"/>
    <property type="match status" value="1"/>
</dbReference>
<dbReference type="SUPFAM" id="SSF46955">
    <property type="entry name" value="Putative DNA-binding domain"/>
    <property type="match status" value="1"/>
</dbReference>
<reference evidence="3 4" key="1">
    <citation type="journal article" date="2023" name="Microbiol. Spectr.">
        <title>Symbiosis of Carpenter Bees with Uncharacterized Lactic Acid Bacteria Showing NAD Auxotrophy.</title>
        <authorList>
            <person name="Kawasaki S."/>
            <person name="Ozawa K."/>
            <person name="Mori T."/>
            <person name="Yamamoto A."/>
            <person name="Ito M."/>
            <person name="Ohkuma M."/>
            <person name="Sakamoto M."/>
            <person name="Matsutani M."/>
        </authorList>
    </citation>
    <scope>NUCLEOTIDE SEQUENCE [LARGE SCALE GENOMIC DNA]</scope>
    <source>
        <strain evidence="3 4">Kim37-2</strain>
    </source>
</reference>
<feature type="compositionally biased region" description="Polar residues" evidence="1">
    <location>
        <begin position="1"/>
        <end position="13"/>
    </location>
</feature>
<keyword evidence="4" id="KW-1185">Reference proteome</keyword>
<dbReference type="InterPro" id="IPR009061">
    <property type="entry name" value="DNA-bd_dom_put_sf"/>
</dbReference>
<evidence type="ECO:0000313" key="4">
    <source>
        <dbReference type="Proteomes" id="UP001321766"/>
    </source>
</evidence>
<dbReference type="NCBIfam" id="TIGR01764">
    <property type="entry name" value="excise"/>
    <property type="match status" value="1"/>
</dbReference>
<feature type="domain" description="Helix-turn-helix" evidence="2">
    <location>
        <begin position="30"/>
        <end position="80"/>
    </location>
</feature>
<proteinExistence type="predicted"/>
<organism evidence="3 4">
    <name type="scientific">Bombiscardovia nodaiensis</name>
    <dbReference type="NCBI Taxonomy" id="2932181"/>
    <lineage>
        <taxon>Bacteria</taxon>
        <taxon>Bacillati</taxon>
        <taxon>Actinomycetota</taxon>
        <taxon>Actinomycetes</taxon>
        <taxon>Bifidobacteriales</taxon>
        <taxon>Bifidobacteriaceae</taxon>
        <taxon>Bombiscardovia</taxon>
    </lineage>
</organism>
<dbReference type="InterPro" id="IPR041657">
    <property type="entry name" value="HTH_17"/>
</dbReference>
<feature type="region of interest" description="Disordered" evidence="1">
    <location>
        <begin position="1"/>
        <end position="28"/>
    </location>
</feature>
<dbReference type="EMBL" id="AP026798">
    <property type="protein sequence ID" value="BDR53297.1"/>
    <property type="molecule type" value="Genomic_DNA"/>
</dbReference>
<dbReference type="Proteomes" id="UP001321766">
    <property type="component" value="Chromosome"/>
</dbReference>
<name>A0ABN6SDX0_9BIFI</name>
<evidence type="ECO:0000313" key="3">
    <source>
        <dbReference type="EMBL" id="BDR53297.1"/>
    </source>
</evidence>
<evidence type="ECO:0000256" key="1">
    <source>
        <dbReference type="SAM" id="MobiDB-lite"/>
    </source>
</evidence>
<dbReference type="Gene3D" id="1.10.1660.10">
    <property type="match status" value="1"/>
</dbReference>
<dbReference type="InterPro" id="IPR010093">
    <property type="entry name" value="SinI_DNA-bd"/>
</dbReference>
<gene>
    <name evidence="3" type="ORF">KIM372_12040</name>
</gene>
<protein>
    <recommendedName>
        <fullName evidence="2">Helix-turn-helix domain-containing protein</fullName>
    </recommendedName>
</protein>